<dbReference type="InterPro" id="IPR050605">
    <property type="entry name" value="Olfactomedin-like_domain"/>
</dbReference>
<sequence>MEAKSSHFKPSSSTSIYNIIYLVTVIVVSEVIVACCIYWILLNNFEIIILQNNKNFISKAELNQILNNTQFNNQRQVEDLYAEFFNPNNINDNKLDKNSKHASSWTWVTNYSRVPLEAIKSFCLASSQQCSEAVYKKRIRRQTWAAIINGRISTTPTPPSGPPGPPGPQGPPGPPGNPGPLGPQGLLGPQGQPGPQGPIGNPGLPGAKGNDGAQGTPGPQGLKGTPGNRRPQGPVGPKGESGSVGAPGKPGPQGEKGQQGLQGALGQPGPIGPTGSQGVKGANGKSGPSGRPGLNGDNGLPGPKGDQGFAGSQGAKGESGKAGPPGRPGLNGENGLPGPKGDQGVAGQPGTPGPTGPRGLNGKDGLQGPRGVKGEPGETGEPGGQGPQGPPGRCQCSSLNELPEIEISQYGDEKYLGYSPKNKKSVLYKIEEPIEYGSTNASYGSWMVDSQPQTEEDIDKVWCTSDDRYTLFEYDSKEMFLSNKPTKNYDLYVGFDGYANVISKGSFFHKALQGKPRIIKFNLHNDTSQTLGIPKLTTKHMKRLYNTNLNYLDFNVDNNGLWVIFAVPDTNNTGVLKVDSDTMTIEYIWNITLNHEQFTDMFVASGILYVIKSNSEEKSDIPFAIDLYAKSVLSIGISNIEGLEGATMIDYNDINQQLLVWNQGKRTGYPLVFEPKKLEVGSRNNAAYTEISPEIVLRIN</sequence>
<feature type="compositionally biased region" description="Low complexity" evidence="4">
    <location>
        <begin position="328"/>
        <end position="349"/>
    </location>
</feature>
<keyword evidence="5" id="KW-1133">Transmembrane helix</keyword>
<accession>A0A8K0GH35</accession>
<comment type="caution">
    <text evidence="3">Lacks conserved residue(s) required for the propagation of feature annotation.</text>
</comment>
<dbReference type="PROSITE" id="PS51132">
    <property type="entry name" value="OLF"/>
    <property type="match status" value="1"/>
</dbReference>
<dbReference type="SMART" id="SM00284">
    <property type="entry name" value="OLF"/>
    <property type="match status" value="1"/>
</dbReference>
<keyword evidence="5" id="KW-0472">Membrane</keyword>
<protein>
    <recommendedName>
        <fullName evidence="6">Olfactomedin-like domain-containing protein</fullName>
    </recommendedName>
</protein>
<dbReference type="GO" id="GO:0007165">
    <property type="term" value="P:signal transduction"/>
    <property type="evidence" value="ECO:0007669"/>
    <property type="project" value="TreeGrafter"/>
</dbReference>
<feature type="transmembrane region" description="Helical" evidence="5">
    <location>
        <begin position="20"/>
        <end position="41"/>
    </location>
</feature>
<keyword evidence="8" id="KW-1185">Reference proteome</keyword>
<evidence type="ECO:0000256" key="2">
    <source>
        <dbReference type="ARBA" id="ARBA00022525"/>
    </source>
</evidence>
<dbReference type="Pfam" id="PF02191">
    <property type="entry name" value="OLF"/>
    <property type="match status" value="1"/>
</dbReference>
<dbReference type="InterPro" id="IPR003112">
    <property type="entry name" value="Olfac-like_dom"/>
</dbReference>
<organism evidence="7 8">
    <name type="scientific">Ignelater luminosus</name>
    <name type="common">Cucubano</name>
    <name type="synonym">Pyrophorus luminosus</name>
    <dbReference type="NCBI Taxonomy" id="2038154"/>
    <lineage>
        <taxon>Eukaryota</taxon>
        <taxon>Metazoa</taxon>
        <taxon>Ecdysozoa</taxon>
        <taxon>Arthropoda</taxon>
        <taxon>Hexapoda</taxon>
        <taxon>Insecta</taxon>
        <taxon>Pterygota</taxon>
        <taxon>Neoptera</taxon>
        <taxon>Endopterygota</taxon>
        <taxon>Coleoptera</taxon>
        <taxon>Polyphaga</taxon>
        <taxon>Elateriformia</taxon>
        <taxon>Elateroidea</taxon>
        <taxon>Elateridae</taxon>
        <taxon>Agrypninae</taxon>
        <taxon>Pyrophorini</taxon>
        <taxon>Ignelater</taxon>
    </lineage>
</organism>
<feature type="compositionally biased region" description="Low complexity" evidence="4">
    <location>
        <begin position="252"/>
        <end position="268"/>
    </location>
</feature>
<dbReference type="InterPro" id="IPR008160">
    <property type="entry name" value="Collagen"/>
</dbReference>
<dbReference type="Proteomes" id="UP000801492">
    <property type="component" value="Unassembled WGS sequence"/>
</dbReference>
<proteinExistence type="predicted"/>
<reference evidence="7" key="1">
    <citation type="submission" date="2019-08" db="EMBL/GenBank/DDBJ databases">
        <title>The genome of the North American firefly Photinus pyralis.</title>
        <authorList>
            <consortium name="Photinus pyralis genome working group"/>
            <person name="Fallon T.R."/>
            <person name="Sander Lower S.E."/>
            <person name="Weng J.-K."/>
        </authorList>
    </citation>
    <scope>NUCLEOTIDE SEQUENCE</scope>
    <source>
        <strain evidence="7">TRF0915ILg1</strain>
        <tissue evidence="7">Whole body</tissue>
    </source>
</reference>
<evidence type="ECO:0000259" key="6">
    <source>
        <dbReference type="PROSITE" id="PS51132"/>
    </source>
</evidence>
<evidence type="ECO:0000256" key="4">
    <source>
        <dbReference type="SAM" id="MobiDB-lite"/>
    </source>
</evidence>
<keyword evidence="2" id="KW-0964">Secreted</keyword>
<feature type="compositionally biased region" description="Low complexity" evidence="4">
    <location>
        <begin position="291"/>
        <end position="306"/>
    </location>
</feature>
<comment type="subcellular location">
    <subcellularLocation>
        <location evidence="1">Secreted</location>
    </subcellularLocation>
</comment>
<feature type="region of interest" description="Disordered" evidence="4">
    <location>
        <begin position="150"/>
        <end position="397"/>
    </location>
</feature>
<dbReference type="AlphaFoldDB" id="A0A8K0GH35"/>
<evidence type="ECO:0000256" key="1">
    <source>
        <dbReference type="ARBA" id="ARBA00004613"/>
    </source>
</evidence>
<evidence type="ECO:0000313" key="8">
    <source>
        <dbReference type="Proteomes" id="UP000801492"/>
    </source>
</evidence>
<evidence type="ECO:0000256" key="5">
    <source>
        <dbReference type="SAM" id="Phobius"/>
    </source>
</evidence>
<name>A0A8K0GH35_IGNLU</name>
<feature type="compositionally biased region" description="Pro residues" evidence="4">
    <location>
        <begin position="156"/>
        <end position="181"/>
    </location>
</feature>
<dbReference type="PANTHER" id="PTHR23192">
    <property type="entry name" value="OLFACTOMEDIN-RELATED"/>
    <property type="match status" value="1"/>
</dbReference>
<evidence type="ECO:0000256" key="3">
    <source>
        <dbReference type="PROSITE-ProRule" id="PRU00446"/>
    </source>
</evidence>
<dbReference type="Pfam" id="PF01391">
    <property type="entry name" value="Collagen"/>
    <property type="match status" value="2"/>
</dbReference>
<comment type="caution">
    <text evidence="7">The sequence shown here is derived from an EMBL/GenBank/DDBJ whole genome shotgun (WGS) entry which is preliminary data.</text>
</comment>
<gene>
    <name evidence="7" type="ORF">ILUMI_06566</name>
</gene>
<dbReference type="PANTHER" id="PTHR23192:SF85">
    <property type="entry name" value="GLIOMEDIN"/>
    <property type="match status" value="1"/>
</dbReference>
<evidence type="ECO:0000313" key="7">
    <source>
        <dbReference type="EMBL" id="KAF2899609.1"/>
    </source>
</evidence>
<dbReference type="OrthoDB" id="6771947at2759"/>
<keyword evidence="5" id="KW-0812">Transmembrane</keyword>
<dbReference type="GO" id="GO:0005615">
    <property type="term" value="C:extracellular space"/>
    <property type="evidence" value="ECO:0007669"/>
    <property type="project" value="TreeGrafter"/>
</dbReference>
<feature type="domain" description="Olfactomedin-like" evidence="6">
    <location>
        <begin position="423"/>
        <end position="675"/>
    </location>
</feature>
<dbReference type="EMBL" id="VTPC01002722">
    <property type="protein sequence ID" value="KAF2899609.1"/>
    <property type="molecule type" value="Genomic_DNA"/>
</dbReference>